<keyword evidence="4 8" id="KW-1133">Transmembrane helix</keyword>
<organism evidence="9 10">
    <name type="scientific">Ceratobasidium theobromae</name>
    <dbReference type="NCBI Taxonomy" id="1582974"/>
    <lineage>
        <taxon>Eukaryota</taxon>
        <taxon>Fungi</taxon>
        <taxon>Dikarya</taxon>
        <taxon>Basidiomycota</taxon>
        <taxon>Agaricomycotina</taxon>
        <taxon>Agaricomycetes</taxon>
        <taxon>Cantharellales</taxon>
        <taxon>Ceratobasidiaceae</taxon>
        <taxon>Ceratobasidium</taxon>
    </lineage>
</organism>
<evidence type="ECO:0000256" key="1">
    <source>
        <dbReference type="ARBA" id="ARBA00004141"/>
    </source>
</evidence>
<dbReference type="InterPro" id="IPR051143">
    <property type="entry name" value="TrkH_K-transport"/>
</dbReference>
<dbReference type="InterPro" id="IPR003445">
    <property type="entry name" value="Cat_transpt"/>
</dbReference>
<accession>A0A5N5QF61</accession>
<feature type="transmembrane region" description="Helical" evidence="8">
    <location>
        <begin position="386"/>
        <end position="409"/>
    </location>
</feature>
<feature type="transmembrane region" description="Helical" evidence="8">
    <location>
        <begin position="479"/>
        <end position="496"/>
    </location>
</feature>
<name>A0A5N5QF61_9AGAM</name>
<feature type="transmembrane region" description="Helical" evidence="8">
    <location>
        <begin position="356"/>
        <end position="374"/>
    </location>
</feature>
<feature type="transmembrane region" description="Helical" evidence="8">
    <location>
        <begin position="415"/>
        <end position="438"/>
    </location>
</feature>
<sequence>MTFQPCLRLTATAAAHTLHLDGLDLFIPAFALFVQPLSGILQFGSSGAGAPPSPVRFSRPPPIRVTPGTLGDERVSPNPSRARETDHVSVSFSGHGHDRRPSEAITVRETGTGDLPRTQTIEFASPPTPHARGRTGTRRPSAGVASERERERARFKNFTMGGTGANPAPVESDGDANSVNMGASSHGHGRVRGTSANRQRMGSVSNAYFPRTATGRSYGTTRLNPNVQVPSNQSGFGGFPMPHELAGRVIKKYFPKSVTLTRTLTGGSGGLEPRQVPYITFDAIVGRNSQFHDLSPEEQEELGGVEYRALGALLWIVGGYHFLTQLFAFVVFAPYMNMSKWAPVFEQQWRYVPPTWFAAFQAVSAYTNTGMSLVDQSMVPFQTAYPMIIIMFSLVLAGNTAFPICLRFVIHQTWFLLIILLSMIITDWVSFMVLDIGNDVIEAIPVGTRLAIGLLQASAVRAAGFATVSISALAPAVKVLYVTMMYVAVYPIALSVRATNVYEEQSLGIYLDEEEKDEEEPNPSGGRINAWGNYIAWHARKQLSFGMSMRAEIVNPDHSWFDIFTIIFELVSAYGTVGLSIGLPNANYSFSGALKPLSKLVICIVMLRGRHRSLPHAIDRAVVLPREYVGEPASPGFSPSGNRHSTGAEIGASSEAHTTSRAPAHGVDLKHRTNTLLSPVHEVLTPVTSLAGTPRPTFASLSPGN</sequence>
<dbReference type="GO" id="GO:0030007">
    <property type="term" value="P:intracellular potassium ion homeostasis"/>
    <property type="evidence" value="ECO:0007669"/>
    <property type="project" value="TreeGrafter"/>
</dbReference>
<dbReference type="EMBL" id="SSOP01000214">
    <property type="protein sequence ID" value="KAB5589937.1"/>
    <property type="molecule type" value="Genomic_DNA"/>
</dbReference>
<reference evidence="9 10" key="1">
    <citation type="journal article" date="2019" name="Fungal Biol. Biotechnol.">
        <title>Draft genome sequence of fastidious pathogen Ceratobasidium theobromae, which causes vascular-streak dieback in Theobroma cacao.</title>
        <authorList>
            <person name="Ali S.S."/>
            <person name="Asman A."/>
            <person name="Shao J."/>
            <person name="Firmansyah A.P."/>
            <person name="Susilo A.W."/>
            <person name="Rosmana A."/>
            <person name="McMahon P."/>
            <person name="Junaid M."/>
            <person name="Guest D."/>
            <person name="Kheng T.Y."/>
            <person name="Meinhardt L.W."/>
            <person name="Bailey B.A."/>
        </authorList>
    </citation>
    <scope>NUCLEOTIDE SEQUENCE [LARGE SCALE GENOMIC DNA]</scope>
    <source>
        <strain evidence="9 10">CT2</strain>
    </source>
</reference>
<dbReference type="OrthoDB" id="9999863at2759"/>
<evidence type="ECO:0000256" key="7">
    <source>
        <dbReference type="SAM" id="MobiDB-lite"/>
    </source>
</evidence>
<protein>
    <submittedName>
        <fullName evidence="9">Potassium transporter</fullName>
    </submittedName>
</protein>
<dbReference type="GO" id="GO:0005886">
    <property type="term" value="C:plasma membrane"/>
    <property type="evidence" value="ECO:0007669"/>
    <property type="project" value="TreeGrafter"/>
</dbReference>
<proteinExistence type="predicted"/>
<dbReference type="GO" id="GO:0140107">
    <property type="term" value="F:high-affinity potassium ion transmembrane transporter activity"/>
    <property type="evidence" value="ECO:0007669"/>
    <property type="project" value="TreeGrafter"/>
</dbReference>
<evidence type="ECO:0000256" key="4">
    <source>
        <dbReference type="ARBA" id="ARBA00022989"/>
    </source>
</evidence>
<keyword evidence="5" id="KW-0406">Ion transport</keyword>
<gene>
    <name evidence="9" type="ORF">CTheo_6615</name>
</gene>
<feature type="transmembrane region" description="Helical" evidence="8">
    <location>
        <begin position="312"/>
        <end position="336"/>
    </location>
</feature>
<evidence type="ECO:0000256" key="8">
    <source>
        <dbReference type="SAM" id="Phobius"/>
    </source>
</evidence>
<feature type="transmembrane region" description="Helical" evidence="8">
    <location>
        <begin position="450"/>
        <end position="473"/>
    </location>
</feature>
<evidence type="ECO:0000256" key="3">
    <source>
        <dbReference type="ARBA" id="ARBA00022692"/>
    </source>
</evidence>
<dbReference type="Proteomes" id="UP000383932">
    <property type="component" value="Unassembled WGS sequence"/>
</dbReference>
<dbReference type="PANTHER" id="PTHR31064">
    <property type="entry name" value="POTASSIUM TRANSPORT PROTEIN DDB_G0292412-RELATED"/>
    <property type="match status" value="1"/>
</dbReference>
<evidence type="ECO:0000313" key="10">
    <source>
        <dbReference type="Proteomes" id="UP000383932"/>
    </source>
</evidence>
<evidence type="ECO:0000313" key="9">
    <source>
        <dbReference type="EMBL" id="KAB5589937.1"/>
    </source>
</evidence>
<evidence type="ECO:0000256" key="6">
    <source>
        <dbReference type="ARBA" id="ARBA00023136"/>
    </source>
</evidence>
<feature type="region of interest" description="Disordered" evidence="7">
    <location>
        <begin position="46"/>
        <end position="150"/>
    </location>
</feature>
<comment type="subcellular location">
    <subcellularLocation>
        <location evidence="1">Membrane</location>
        <topology evidence="1">Multi-pass membrane protein</topology>
    </subcellularLocation>
</comment>
<evidence type="ECO:0000256" key="2">
    <source>
        <dbReference type="ARBA" id="ARBA00022448"/>
    </source>
</evidence>
<keyword evidence="6 8" id="KW-0472">Membrane</keyword>
<keyword evidence="10" id="KW-1185">Reference proteome</keyword>
<feature type="compositionally biased region" description="Pro residues" evidence="7">
    <location>
        <begin position="51"/>
        <end position="64"/>
    </location>
</feature>
<dbReference type="GO" id="GO:1990573">
    <property type="term" value="P:potassium ion import across plasma membrane"/>
    <property type="evidence" value="ECO:0007669"/>
    <property type="project" value="TreeGrafter"/>
</dbReference>
<keyword evidence="3 8" id="KW-0812">Transmembrane</keyword>
<dbReference type="Pfam" id="PF02386">
    <property type="entry name" value="TrkH"/>
    <property type="match status" value="2"/>
</dbReference>
<feature type="region of interest" description="Disordered" evidence="7">
    <location>
        <begin position="633"/>
        <end position="666"/>
    </location>
</feature>
<evidence type="ECO:0000256" key="5">
    <source>
        <dbReference type="ARBA" id="ARBA00023065"/>
    </source>
</evidence>
<dbReference type="AlphaFoldDB" id="A0A5N5QF61"/>
<feature type="compositionally biased region" description="Basic and acidic residues" evidence="7">
    <location>
        <begin position="71"/>
        <end position="87"/>
    </location>
</feature>
<comment type="caution">
    <text evidence="9">The sequence shown here is derived from an EMBL/GenBank/DDBJ whole genome shotgun (WGS) entry which is preliminary data.</text>
</comment>
<keyword evidence="2" id="KW-0813">Transport</keyword>
<dbReference type="PANTHER" id="PTHR31064:SF30">
    <property type="entry name" value="HIGH-AFFINITY POTASSIUM TRANSPORT PROTEIN-RELATED"/>
    <property type="match status" value="1"/>
</dbReference>